<sequence>MNIREFQQMIRDIYFHRDSQRGLERTFLWFVEEVGELSEALRKGKKEDIEEEFADVFAWLVSLANLAGVDLEKAALKKYPNKCPYCGKNPCECKKE</sequence>
<proteinExistence type="predicted"/>
<dbReference type="Proteomes" id="UP000007478">
    <property type="component" value="Chromosome"/>
</dbReference>
<feature type="domain" description="NTP pyrophosphohydrolase MazG-like" evidence="1">
    <location>
        <begin position="24"/>
        <end position="86"/>
    </location>
</feature>
<dbReference type="CDD" id="cd11535">
    <property type="entry name" value="NTP-PPase_SsMazG"/>
    <property type="match status" value="1"/>
</dbReference>
<dbReference type="Gene3D" id="1.10.287.1080">
    <property type="entry name" value="MazG-like"/>
    <property type="match status" value="1"/>
</dbReference>
<name>F0LLS9_THEBM</name>
<dbReference type="OrthoDB" id="49823at2157"/>
<evidence type="ECO:0000313" key="3">
    <source>
        <dbReference type="Proteomes" id="UP000007478"/>
    </source>
</evidence>
<dbReference type="InterPro" id="IPR004518">
    <property type="entry name" value="MazG-like_dom"/>
</dbReference>
<dbReference type="PANTHER" id="PTHR42702:SF1">
    <property type="entry name" value="REGULATORY PROTEIN FOR BETA-LACTAMASE"/>
    <property type="match status" value="1"/>
</dbReference>
<dbReference type="RefSeq" id="WP_013467154.1">
    <property type="nucleotide sequence ID" value="NC_014804.1"/>
</dbReference>
<dbReference type="HOGENOM" id="CLU_166059_1_0_2"/>
<dbReference type="GeneID" id="10041197"/>
<protein>
    <recommendedName>
        <fullName evidence="1">NTP pyrophosphohydrolase MazG-like domain-containing protein</fullName>
    </recommendedName>
</protein>
<keyword evidence="3" id="KW-1185">Reference proteome</keyword>
<dbReference type="AlphaFoldDB" id="F0LLS9"/>
<evidence type="ECO:0000259" key="1">
    <source>
        <dbReference type="Pfam" id="PF03819"/>
    </source>
</evidence>
<dbReference type="PATRIC" id="fig|391623.17.peg.882"/>
<organism evidence="2 3">
    <name type="scientific">Thermococcus barophilus (strain DSM 11836 / MP)</name>
    <dbReference type="NCBI Taxonomy" id="391623"/>
    <lineage>
        <taxon>Archaea</taxon>
        <taxon>Methanobacteriati</taxon>
        <taxon>Methanobacteriota</taxon>
        <taxon>Thermococci</taxon>
        <taxon>Thermococcales</taxon>
        <taxon>Thermococcaceae</taxon>
        <taxon>Thermococcus</taxon>
    </lineage>
</organism>
<evidence type="ECO:0000313" key="2">
    <source>
        <dbReference type="EMBL" id="ADT83856.1"/>
    </source>
</evidence>
<dbReference type="KEGG" id="tba:TERMP_00879"/>
<accession>F0LLS9</accession>
<dbReference type="EMBL" id="CP002372">
    <property type="protein sequence ID" value="ADT83856.1"/>
    <property type="molecule type" value="Genomic_DNA"/>
</dbReference>
<dbReference type="PANTHER" id="PTHR42702">
    <property type="entry name" value="NUCLEOTIDE PYROPHOSPHOHYDROLASE"/>
    <property type="match status" value="1"/>
</dbReference>
<dbReference type="SUPFAM" id="SSF101386">
    <property type="entry name" value="all-alpha NTP pyrophosphatases"/>
    <property type="match status" value="1"/>
</dbReference>
<dbReference type="eggNOG" id="arCOG01084">
    <property type="taxonomic scope" value="Archaea"/>
</dbReference>
<gene>
    <name evidence="2" type="ordered locus">TERMP_00879</name>
</gene>
<dbReference type="Pfam" id="PF03819">
    <property type="entry name" value="MazG"/>
    <property type="match status" value="1"/>
</dbReference>
<reference evidence="2 3" key="1">
    <citation type="journal article" date="2011" name="J. Bacteriol.">
        <title>Complete genome sequence of the hyperthermophilic, piezophilic, heterotrophic, and carboxydotrophic archaeon Thermococcus barophilus MP.</title>
        <authorList>
            <person name="Vannier P."/>
            <person name="Marteinsson V.T."/>
            <person name="Fridjonsson O.H."/>
            <person name="Oger P."/>
            <person name="Jebbar M."/>
        </authorList>
    </citation>
    <scope>NUCLEOTIDE SEQUENCE [LARGE SCALE GENOMIC DNA]</scope>
    <source>
        <strain evidence="3">DSM 11836 / MP</strain>
    </source>
</reference>